<evidence type="ECO:0000259" key="2">
    <source>
        <dbReference type="PROSITE" id="PS50994"/>
    </source>
</evidence>
<proteinExistence type="predicted"/>
<dbReference type="RefSeq" id="WP_261271654.1">
    <property type="nucleotide sequence ID" value="NZ_JAMTCC010000002.1"/>
</dbReference>
<accession>A0A9X2WSA2</accession>
<dbReference type="PROSITE" id="PS50994">
    <property type="entry name" value="INTEGRASE"/>
    <property type="match status" value="1"/>
</dbReference>
<name>A0A9X2WSA2_9GAMM</name>
<dbReference type="Proteomes" id="UP001155604">
    <property type="component" value="Unassembled WGS sequence"/>
</dbReference>
<evidence type="ECO:0000313" key="4">
    <source>
        <dbReference type="Proteomes" id="UP001155604"/>
    </source>
</evidence>
<feature type="region of interest" description="Disordered" evidence="1">
    <location>
        <begin position="646"/>
        <end position="671"/>
    </location>
</feature>
<organism evidence="3 4">
    <name type="scientific">Shewanella septentrionalis</name>
    <dbReference type="NCBI Taxonomy" id="2952223"/>
    <lineage>
        <taxon>Bacteria</taxon>
        <taxon>Pseudomonadati</taxon>
        <taxon>Pseudomonadota</taxon>
        <taxon>Gammaproteobacteria</taxon>
        <taxon>Alteromonadales</taxon>
        <taxon>Shewanellaceae</taxon>
        <taxon>Shewanella</taxon>
    </lineage>
</organism>
<comment type="caution">
    <text evidence="3">The sequence shown here is derived from an EMBL/GenBank/DDBJ whole genome shotgun (WGS) entry which is preliminary data.</text>
</comment>
<dbReference type="InterPro" id="IPR036397">
    <property type="entry name" value="RNaseH_sf"/>
</dbReference>
<evidence type="ECO:0000313" key="3">
    <source>
        <dbReference type="EMBL" id="MCT7944157.1"/>
    </source>
</evidence>
<keyword evidence="4" id="KW-1185">Reference proteome</keyword>
<dbReference type="InterPro" id="IPR012337">
    <property type="entry name" value="RNaseH-like_sf"/>
</dbReference>
<dbReference type="AlphaFoldDB" id="A0A9X2WSA2"/>
<dbReference type="InterPro" id="IPR001584">
    <property type="entry name" value="Integrase_cat-core"/>
</dbReference>
<protein>
    <submittedName>
        <fullName evidence="3">Transposase family protein</fullName>
    </submittedName>
</protein>
<reference evidence="3" key="1">
    <citation type="journal article" date="2023" name="Int. J. Syst. Evol. Microbiol.">
        <title>&lt;i&gt;Shewanella septentrionalis&lt;/i&gt; sp. nov. and &lt;i&gt;Shewanella holmiensis&lt;/i&gt; sp. nov., isolated from Baltic Sea water and sediments.</title>
        <authorList>
            <person name="Martin-Rodriguez A.J."/>
            <person name="Thorell K."/>
            <person name="Joffre E."/>
            <person name="Jensie-Markopoulos S."/>
            <person name="Moore E.R.B."/>
            <person name="Sjoling A."/>
        </authorList>
    </citation>
    <scope>NUCLEOTIDE SEQUENCE</scope>
    <source>
        <strain evidence="3">SP1W3</strain>
    </source>
</reference>
<feature type="domain" description="Integrase catalytic" evidence="2">
    <location>
        <begin position="246"/>
        <end position="450"/>
    </location>
</feature>
<dbReference type="Gene3D" id="3.30.420.10">
    <property type="entry name" value="Ribonuclease H-like superfamily/Ribonuclease H"/>
    <property type="match status" value="1"/>
</dbReference>
<dbReference type="GO" id="GO:0003676">
    <property type="term" value="F:nucleic acid binding"/>
    <property type="evidence" value="ECO:0007669"/>
    <property type="project" value="InterPro"/>
</dbReference>
<dbReference type="EMBL" id="JAMTCC010000002">
    <property type="protein sequence ID" value="MCT7944157.1"/>
    <property type="molecule type" value="Genomic_DNA"/>
</dbReference>
<sequence>MFAQARDHQFHNSNGDIMTVLFADDVSILLEVDDDEKTREFLTLDVFSTKLHEKTLFPKPVEKTRLILSPVQQATRDSRIVYIHTLRDMLQNDETLKPTTSTTYQKLIEVVEENYPALRGAEHPKKTTINRYWKTWISSRFNDDSLICKSRSHTPRIGEESNALIDTYLSTTYQDSRHKVATGHYACYKQDALKARETNPNIIVASKRTFSRRIEARQSICDKLDDPKTPHAERQQLSLNLIKRIKLHYPLQRVELDCLHTNIRVIDDVTGELTEPVVIYYALDCYTRAPLSMVFDYGKGEATEVVLQLIQNTYLRDDNLPFCGKTDTFIMDNGPAFNNKLIKSLCEQLGSNIVYTPSNTPSAKPFVESHFRVFRQKFESMVVTDSAGNRTVGLNTYPKKGTRTKINPLKNTHITASTFTKIINTMLTEYAHKTHSGLNCSPIFCWQQSRVVQSYYDYDSIKHHFHVATQAHEQQLDSRGFVRVLKHRFTSVELKKVHTLLMTYGHKNVNPTVQVFYNPYDASSVTVSVALPNETEARSIVAYNYDEEINSRWPVSFAQLNGKVQKGQHIFQTEKHQVTGQYAVTIDRFIPAKTVRIKRSGKPTSSFEDNNAKELSIEQRIQNANATDSLKDIKWQNSLDKTELADKQRASQLNEPEQIIDNTQRDTKALW</sequence>
<gene>
    <name evidence="3" type="ORF">NE536_02095</name>
</gene>
<evidence type="ECO:0000256" key="1">
    <source>
        <dbReference type="SAM" id="MobiDB-lite"/>
    </source>
</evidence>
<dbReference type="SUPFAM" id="SSF53098">
    <property type="entry name" value="Ribonuclease H-like"/>
    <property type="match status" value="1"/>
</dbReference>
<dbReference type="GO" id="GO:0015074">
    <property type="term" value="P:DNA integration"/>
    <property type="evidence" value="ECO:0007669"/>
    <property type="project" value="InterPro"/>
</dbReference>